<dbReference type="NCBIfam" id="TIGR00109">
    <property type="entry name" value="hemH"/>
    <property type="match status" value="1"/>
</dbReference>
<dbReference type="Proteomes" id="UP000070355">
    <property type="component" value="Unassembled WGS sequence"/>
</dbReference>
<comment type="pathway">
    <text evidence="1 9 10">Porphyrin-containing compound metabolism; protoheme biosynthesis.</text>
</comment>
<keyword evidence="3 9" id="KW-0479">Metal-binding</keyword>
<dbReference type="InterPro" id="IPR019772">
    <property type="entry name" value="Ferrochelatase_AS"/>
</dbReference>
<evidence type="ECO:0000256" key="8">
    <source>
        <dbReference type="ARBA" id="ARBA00024536"/>
    </source>
</evidence>
<keyword evidence="9 10" id="KW-0963">Cytoplasm</keyword>
<dbReference type="Pfam" id="PF00762">
    <property type="entry name" value="Ferrochelatase"/>
    <property type="match status" value="1"/>
</dbReference>
<evidence type="ECO:0000256" key="1">
    <source>
        <dbReference type="ARBA" id="ARBA00004744"/>
    </source>
</evidence>
<dbReference type="EC" id="4.99.1.9" evidence="9"/>
<evidence type="ECO:0000256" key="6">
    <source>
        <dbReference type="ARBA" id="ARBA00023239"/>
    </source>
</evidence>
<comment type="caution">
    <text evidence="9">Lacks conserved residue(s) required for the propagation of feature annotation.</text>
</comment>
<dbReference type="STRING" id="1379.HMPREF3186_00079"/>
<comment type="function">
    <text evidence="9 10">Involved in coproporphyrin-dependent heme b biosynthesis. Catalyzes the insertion of ferrous iron into coproporphyrin III to form Fe-coproporphyrin III.</text>
</comment>
<gene>
    <name evidence="9" type="primary">cpfC</name>
    <name evidence="11" type="ORF">HMPREF3186_00079</name>
</gene>
<comment type="caution">
    <text evidence="11">The sequence shown here is derived from an EMBL/GenBank/DDBJ whole genome shotgun (WGS) entry which is preliminary data.</text>
</comment>
<evidence type="ECO:0000256" key="3">
    <source>
        <dbReference type="ARBA" id="ARBA00022723"/>
    </source>
</evidence>
<keyword evidence="7 9" id="KW-0627">Porphyrin biosynthesis</keyword>
<keyword evidence="6 9" id="KW-0456">Lyase</keyword>
<accession>A0A134A8K7</accession>
<keyword evidence="5 9" id="KW-0350">Heme biosynthesis</keyword>
<feature type="binding site" evidence="9">
    <location>
        <position position="29"/>
    </location>
    <ligand>
        <name>Fe-coproporphyrin III</name>
        <dbReference type="ChEBI" id="CHEBI:68438"/>
    </ligand>
</feature>
<evidence type="ECO:0000256" key="10">
    <source>
        <dbReference type="RuleBase" id="RU000607"/>
    </source>
</evidence>
<proteinExistence type="inferred from homology"/>
<dbReference type="GO" id="GO:0046872">
    <property type="term" value="F:metal ion binding"/>
    <property type="evidence" value="ECO:0007669"/>
    <property type="project" value="UniProtKB-UniRule"/>
</dbReference>
<comment type="similarity">
    <text evidence="2 9 10">Belongs to the ferrochelatase family.</text>
</comment>
<protein>
    <recommendedName>
        <fullName evidence="9">Coproporphyrin III ferrochelatase</fullName>
        <ecNumber evidence="9">4.99.1.9</ecNumber>
    </recommendedName>
</protein>
<reference evidence="12" key="1">
    <citation type="submission" date="2016-01" db="EMBL/GenBank/DDBJ databases">
        <authorList>
            <person name="Mitreva M."/>
            <person name="Pepin K.H."/>
            <person name="Mihindukulasuriya K.A."/>
            <person name="Fulton R."/>
            <person name="Fronick C."/>
            <person name="O'Laughlin M."/>
            <person name="Miner T."/>
            <person name="Herter B."/>
            <person name="Rosa B.A."/>
            <person name="Cordes M."/>
            <person name="Tomlinson C."/>
            <person name="Wollam A."/>
            <person name="Palsikar V.B."/>
            <person name="Mardis E.R."/>
            <person name="Wilson R.K."/>
        </authorList>
    </citation>
    <scope>NUCLEOTIDE SEQUENCE [LARGE SCALE GENOMIC DNA]</scope>
    <source>
        <strain evidence="12">DNF01167</strain>
    </source>
</reference>
<sequence>MSKAILVMTYGTPEEYTFEGIAKFFTNIRRGVRPKDEEINLLLKNYLRIDGSPLQEITLKEVELLRESVKDEYKVYFANKFSSPYILDIISKMEDDGIDECICLILEPHYSFYSIMGYERFIKSDKIKFNIIKSWYKEEKLIEFWADEIKKIITEEIKEDSYKVVFSAHSVPEIALKYNDPYVDQIFDMTKLIAEKIGLEKENYTNTWQSESDIGMPWIKPDVLEYLREQKEHPKHYIFVPLSFISEHIEVLFDNDVECRELCEEFGVAYHRPPMPNYDSRLIDALVSTIEANKNNPFISHNPKKTTFNEMDKPKGEMPDFVKAMLANKKDGEKPEMPDFVKKMLANKKDGEKPEMPDFVKRMLANKENEKNTKASNSITKLLANKKDRVVLKILKSISTILNKK</sequence>
<dbReference type="EMBL" id="LSDC01000009">
    <property type="protein sequence ID" value="KXB64052.1"/>
    <property type="molecule type" value="Genomic_DNA"/>
</dbReference>
<dbReference type="SUPFAM" id="SSF53800">
    <property type="entry name" value="Chelatase"/>
    <property type="match status" value="1"/>
</dbReference>
<dbReference type="RefSeq" id="WP_060913406.1">
    <property type="nucleotide sequence ID" value="NZ_KQ959920.1"/>
</dbReference>
<dbReference type="FunFam" id="3.40.50.1400:FF:000007">
    <property type="entry name" value="Ferrochelatase"/>
    <property type="match status" value="1"/>
</dbReference>
<dbReference type="GO" id="GO:0004325">
    <property type="term" value="F:ferrochelatase activity"/>
    <property type="evidence" value="ECO:0007669"/>
    <property type="project" value="UniProtKB-UniRule"/>
</dbReference>
<dbReference type="PATRIC" id="fig|1379.3.peg.78"/>
<dbReference type="PANTHER" id="PTHR11108">
    <property type="entry name" value="FERROCHELATASE"/>
    <property type="match status" value="1"/>
</dbReference>
<dbReference type="UniPathway" id="UPA00252"/>
<evidence type="ECO:0000313" key="12">
    <source>
        <dbReference type="Proteomes" id="UP000070355"/>
    </source>
</evidence>
<evidence type="ECO:0000256" key="5">
    <source>
        <dbReference type="ARBA" id="ARBA00023133"/>
    </source>
</evidence>
<dbReference type="GO" id="GO:0006783">
    <property type="term" value="P:heme biosynthetic process"/>
    <property type="evidence" value="ECO:0007669"/>
    <property type="project" value="UniProtKB-UniRule"/>
</dbReference>
<dbReference type="PANTHER" id="PTHR11108:SF1">
    <property type="entry name" value="FERROCHELATASE, MITOCHONDRIAL"/>
    <property type="match status" value="1"/>
</dbReference>
<dbReference type="GO" id="GO:0005737">
    <property type="term" value="C:cytoplasm"/>
    <property type="evidence" value="ECO:0007669"/>
    <property type="project" value="UniProtKB-SubCell"/>
</dbReference>
<dbReference type="InterPro" id="IPR001015">
    <property type="entry name" value="Ferrochelatase"/>
</dbReference>
<feature type="binding site" evidence="9">
    <location>
        <position position="169"/>
    </location>
    <ligand>
        <name>Fe(2+)</name>
        <dbReference type="ChEBI" id="CHEBI:29033"/>
    </ligand>
</feature>
<evidence type="ECO:0000313" key="11">
    <source>
        <dbReference type="EMBL" id="KXB64052.1"/>
    </source>
</evidence>
<dbReference type="PROSITE" id="PS00534">
    <property type="entry name" value="FERROCHELATASE"/>
    <property type="match status" value="1"/>
</dbReference>
<organism evidence="11 12">
    <name type="scientific">Gemella haemolysans</name>
    <dbReference type="NCBI Taxonomy" id="1379"/>
    <lineage>
        <taxon>Bacteria</taxon>
        <taxon>Bacillati</taxon>
        <taxon>Bacillota</taxon>
        <taxon>Bacilli</taxon>
        <taxon>Bacillales</taxon>
        <taxon>Gemellaceae</taxon>
        <taxon>Gemella</taxon>
    </lineage>
</organism>
<feature type="binding site" evidence="9">
    <location>
        <position position="250"/>
    </location>
    <ligand>
        <name>Fe(2+)</name>
        <dbReference type="ChEBI" id="CHEBI:29033"/>
    </ligand>
</feature>
<dbReference type="AlphaFoldDB" id="A0A134A8K7"/>
<feature type="binding site" description="axial binding residue" evidence="9">
    <location>
        <position position="10"/>
    </location>
    <ligand>
        <name>Fe-coproporphyrin III</name>
        <dbReference type="ChEBI" id="CHEBI:68438"/>
    </ligand>
    <ligandPart>
        <name>Fe</name>
        <dbReference type="ChEBI" id="CHEBI:18248"/>
    </ligandPart>
</feature>
<evidence type="ECO:0000256" key="4">
    <source>
        <dbReference type="ARBA" id="ARBA00023004"/>
    </source>
</evidence>
<comment type="catalytic activity">
    <reaction evidence="8">
        <text>Fe-coproporphyrin III + 2 H(+) = coproporphyrin III + Fe(2+)</text>
        <dbReference type="Rhea" id="RHEA:49572"/>
        <dbReference type="ChEBI" id="CHEBI:15378"/>
        <dbReference type="ChEBI" id="CHEBI:29033"/>
        <dbReference type="ChEBI" id="CHEBI:68438"/>
        <dbReference type="ChEBI" id="CHEBI:131725"/>
        <dbReference type="EC" id="4.99.1.9"/>
    </reaction>
    <physiologicalReaction direction="right-to-left" evidence="8">
        <dbReference type="Rhea" id="RHEA:49574"/>
    </physiologicalReaction>
</comment>
<evidence type="ECO:0000256" key="9">
    <source>
        <dbReference type="HAMAP-Rule" id="MF_00323"/>
    </source>
</evidence>
<comment type="subcellular location">
    <subcellularLocation>
        <location evidence="9 10">Cytoplasm</location>
    </subcellularLocation>
</comment>
<feature type="binding site" evidence="9">
    <location>
        <position position="118"/>
    </location>
    <ligand>
        <name>Fe-coproporphyrin III</name>
        <dbReference type="ChEBI" id="CHEBI:68438"/>
    </ligand>
</feature>
<dbReference type="Gene3D" id="3.40.50.1400">
    <property type="match status" value="2"/>
</dbReference>
<evidence type="ECO:0000256" key="7">
    <source>
        <dbReference type="ARBA" id="ARBA00023244"/>
    </source>
</evidence>
<name>A0A134A8K7_9BACL</name>
<evidence type="ECO:0000256" key="2">
    <source>
        <dbReference type="ARBA" id="ARBA00007718"/>
    </source>
</evidence>
<dbReference type="InterPro" id="IPR033644">
    <property type="entry name" value="Ferrochelatase_C"/>
</dbReference>
<dbReference type="CDD" id="cd00419">
    <property type="entry name" value="Ferrochelatase_C"/>
    <property type="match status" value="1"/>
</dbReference>
<keyword evidence="4 9" id="KW-0408">Iron</keyword>
<dbReference type="OrthoDB" id="9776380at2"/>
<dbReference type="HAMAP" id="MF_00323">
    <property type="entry name" value="Ferrochelatase"/>
    <property type="match status" value="1"/>
</dbReference>